<dbReference type="RefSeq" id="WP_054670361.1">
    <property type="nucleotide sequence ID" value="NZ_BMOF01000002.1"/>
</dbReference>
<reference evidence="2" key="1">
    <citation type="journal article" date="2014" name="Int. J. Syst. Evol. Microbiol.">
        <title>Complete genome sequence of Corynebacterium casei LMG S-19264T (=DSM 44701T), isolated from a smear-ripened cheese.</title>
        <authorList>
            <consortium name="US DOE Joint Genome Institute (JGI-PGF)"/>
            <person name="Walter F."/>
            <person name="Albersmeier A."/>
            <person name="Kalinowski J."/>
            <person name="Ruckert C."/>
        </authorList>
    </citation>
    <scope>NUCLEOTIDE SEQUENCE</scope>
    <source>
        <strain evidence="2">JCM 14719</strain>
    </source>
</reference>
<evidence type="ECO:0008006" key="4">
    <source>
        <dbReference type="Google" id="ProtNLM"/>
    </source>
</evidence>
<dbReference type="AlphaFoldDB" id="A0A8J3F8C3"/>
<keyword evidence="3" id="KW-1185">Reference proteome</keyword>
<proteinExistence type="predicted"/>
<evidence type="ECO:0000256" key="1">
    <source>
        <dbReference type="SAM" id="MobiDB-lite"/>
    </source>
</evidence>
<feature type="region of interest" description="Disordered" evidence="1">
    <location>
        <begin position="45"/>
        <end position="66"/>
    </location>
</feature>
<dbReference type="Proteomes" id="UP000637720">
    <property type="component" value="Unassembled WGS sequence"/>
</dbReference>
<organism evidence="2 3">
    <name type="scientific">Calditerricola satsumensis</name>
    <dbReference type="NCBI Taxonomy" id="373054"/>
    <lineage>
        <taxon>Bacteria</taxon>
        <taxon>Bacillati</taxon>
        <taxon>Bacillota</taxon>
        <taxon>Bacilli</taxon>
        <taxon>Bacillales</taxon>
        <taxon>Bacillaceae</taxon>
        <taxon>Calditerricola</taxon>
    </lineage>
</organism>
<evidence type="ECO:0000313" key="2">
    <source>
        <dbReference type="EMBL" id="GGJ92568.1"/>
    </source>
</evidence>
<dbReference type="EMBL" id="BMOF01000002">
    <property type="protein sequence ID" value="GGJ92568.1"/>
    <property type="molecule type" value="Genomic_DNA"/>
</dbReference>
<protein>
    <recommendedName>
        <fullName evidence="4">DUF2197 domain-containing protein</fullName>
    </recommendedName>
</protein>
<name>A0A8J3F8C3_9BACI</name>
<dbReference type="InterPro" id="IPR019241">
    <property type="entry name" value="DUF2197"/>
</dbReference>
<evidence type="ECO:0000313" key="3">
    <source>
        <dbReference type="Proteomes" id="UP000637720"/>
    </source>
</evidence>
<reference evidence="2" key="2">
    <citation type="submission" date="2020-09" db="EMBL/GenBank/DDBJ databases">
        <authorList>
            <person name="Sun Q."/>
            <person name="Ohkuma M."/>
        </authorList>
    </citation>
    <scope>NUCLEOTIDE SEQUENCE</scope>
    <source>
        <strain evidence="2">JCM 14719</strain>
    </source>
</reference>
<comment type="caution">
    <text evidence="2">The sequence shown here is derived from an EMBL/GenBank/DDBJ whole genome shotgun (WGS) entry which is preliminary data.</text>
</comment>
<feature type="compositionally biased region" description="Polar residues" evidence="1">
    <location>
        <begin position="52"/>
        <end position="66"/>
    </location>
</feature>
<dbReference type="Pfam" id="PF09963">
    <property type="entry name" value="DUF2197"/>
    <property type="match status" value="1"/>
</dbReference>
<accession>A0A8J3F8C3</accession>
<gene>
    <name evidence="2" type="ORF">GCM10007043_02780</name>
</gene>
<sequence length="66" mass="7638">MRVTCFLCERVEEIDDNSLLAKRIRHRPLTPYLCPACHDRIAQKTLARRRQSQGGSKSTPRGQERS</sequence>